<dbReference type="AlphaFoldDB" id="A0AAJ0IG66"/>
<dbReference type="EMBL" id="JAULSX010000001">
    <property type="protein sequence ID" value="KAK3499246.1"/>
    <property type="molecule type" value="Genomic_DNA"/>
</dbReference>
<name>A0AAJ0IG66_9PEZI</name>
<organism evidence="2 3">
    <name type="scientific">Neurospora hispaniola</name>
    <dbReference type="NCBI Taxonomy" id="588809"/>
    <lineage>
        <taxon>Eukaryota</taxon>
        <taxon>Fungi</taxon>
        <taxon>Dikarya</taxon>
        <taxon>Ascomycota</taxon>
        <taxon>Pezizomycotina</taxon>
        <taxon>Sordariomycetes</taxon>
        <taxon>Sordariomycetidae</taxon>
        <taxon>Sordariales</taxon>
        <taxon>Sordariaceae</taxon>
        <taxon>Neurospora</taxon>
    </lineage>
</organism>
<evidence type="ECO:0000313" key="2">
    <source>
        <dbReference type="EMBL" id="KAK3499246.1"/>
    </source>
</evidence>
<accession>A0AAJ0IG66</accession>
<protein>
    <submittedName>
        <fullName evidence="2">Uncharacterized protein</fullName>
    </submittedName>
</protein>
<gene>
    <name evidence="2" type="ORF">B0T23DRAFT_409320</name>
</gene>
<evidence type="ECO:0000256" key="1">
    <source>
        <dbReference type="SAM" id="MobiDB-lite"/>
    </source>
</evidence>
<reference evidence="2 3" key="1">
    <citation type="journal article" date="2023" name="Mol. Phylogenet. Evol.">
        <title>Genome-scale phylogeny and comparative genomics of the fungal order Sordariales.</title>
        <authorList>
            <person name="Hensen N."/>
            <person name="Bonometti L."/>
            <person name="Westerberg I."/>
            <person name="Brannstrom I.O."/>
            <person name="Guillou S."/>
            <person name="Cros-Aarteil S."/>
            <person name="Calhoun S."/>
            <person name="Haridas S."/>
            <person name="Kuo A."/>
            <person name="Mondo S."/>
            <person name="Pangilinan J."/>
            <person name="Riley R."/>
            <person name="LaButti K."/>
            <person name="Andreopoulos B."/>
            <person name="Lipzen A."/>
            <person name="Chen C."/>
            <person name="Yan M."/>
            <person name="Daum C."/>
            <person name="Ng V."/>
            <person name="Clum A."/>
            <person name="Steindorff A."/>
            <person name="Ohm R.A."/>
            <person name="Martin F."/>
            <person name="Silar P."/>
            <person name="Natvig D.O."/>
            <person name="Lalanne C."/>
            <person name="Gautier V."/>
            <person name="Ament-Velasquez S.L."/>
            <person name="Kruys A."/>
            <person name="Hutchinson M.I."/>
            <person name="Powell A.J."/>
            <person name="Barry K."/>
            <person name="Miller A.N."/>
            <person name="Grigoriev I.V."/>
            <person name="Debuchy R."/>
            <person name="Gladieux P."/>
            <person name="Hiltunen Thoren M."/>
            <person name="Johannesson H."/>
        </authorList>
    </citation>
    <scope>NUCLEOTIDE SEQUENCE [LARGE SCALE GENOMIC DNA]</scope>
    <source>
        <strain evidence="2 3">FGSC 10403</strain>
    </source>
</reference>
<feature type="compositionally biased region" description="Low complexity" evidence="1">
    <location>
        <begin position="68"/>
        <end position="97"/>
    </location>
</feature>
<sequence length="165" mass="18323">MELLVAPYHEVDQSFWSEIRELKLRGNGETAWLDITELLDLKGSSYPRHWPVRHGSAVQCWARGNTQGSRGSSSVLSSLLSGSMTHPKGPGAGTTATETTTTHHALVSYFAAKVGWLWSQLHVISGPILYGLRAPERPQIRWDEVTSRNGREHQHCSQTAKHVEA</sequence>
<evidence type="ECO:0000313" key="3">
    <source>
        <dbReference type="Proteomes" id="UP001285908"/>
    </source>
</evidence>
<feature type="region of interest" description="Disordered" evidence="1">
    <location>
        <begin position="65"/>
        <end position="97"/>
    </location>
</feature>
<keyword evidence="3" id="KW-1185">Reference proteome</keyword>
<proteinExistence type="predicted"/>
<dbReference type="Proteomes" id="UP001285908">
    <property type="component" value="Unassembled WGS sequence"/>
</dbReference>
<comment type="caution">
    <text evidence="2">The sequence shown here is derived from an EMBL/GenBank/DDBJ whole genome shotgun (WGS) entry which is preliminary data.</text>
</comment>
<dbReference type="GeneID" id="87876988"/>
<dbReference type="RefSeq" id="XP_062696879.1">
    <property type="nucleotide sequence ID" value="XM_062839366.1"/>
</dbReference>